<reference evidence="3 4" key="1">
    <citation type="submission" date="2020-09" db="EMBL/GenBank/DDBJ databases">
        <title>The genome sequence of type strain Labrenzia polysiphoniae KACC 19711.</title>
        <authorList>
            <person name="Liu Y."/>
        </authorList>
    </citation>
    <scope>NUCLEOTIDE SEQUENCE [LARGE SCALE GENOMIC DNA]</scope>
    <source>
        <strain evidence="3 4">KACC 19711</strain>
    </source>
</reference>
<keyword evidence="1 3" id="KW-0413">Isomerase</keyword>
<dbReference type="PIRSF" id="PIRSF006386">
    <property type="entry name" value="HCCAis_GSTk"/>
    <property type="match status" value="1"/>
</dbReference>
<feature type="domain" description="DSBA-like thioredoxin" evidence="2">
    <location>
        <begin position="12"/>
        <end position="200"/>
    </location>
</feature>
<dbReference type="InterPro" id="IPR014440">
    <property type="entry name" value="HCCAis_GSTk"/>
</dbReference>
<comment type="similarity">
    <text evidence="1">Belongs to the GST superfamily. NadH family.</text>
</comment>
<dbReference type="InterPro" id="IPR044087">
    <property type="entry name" value="NahD-like"/>
</dbReference>
<sequence>MEAALHDQKPRLHFWFDFASTYSYLSAMRIETVAGDRSVEVVWHPFLLGPIFKKQGWETSPFNLMPAKGRYMWRDMERQCEVLGLPLVAPDPFPQNSILAARLAHAGRNEPWIGEFVRAVFYSEFGAGLDIADPATLAGILMEVGADAKKVLAQAETMDIKIGLRAAVSEAETQGIFGAPSFVTQNGELFWGHDRLEQALDEALMMTD</sequence>
<gene>
    <name evidence="3" type="ORF">IG617_13885</name>
</gene>
<evidence type="ECO:0000256" key="1">
    <source>
        <dbReference type="PIRNR" id="PIRNR006386"/>
    </source>
</evidence>
<dbReference type="EC" id="5.99.1.4" evidence="1"/>
<dbReference type="InterPro" id="IPR036249">
    <property type="entry name" value="Thioredoxin-like_sf"/>
</dbReference>
<dbReference type="Gene3D" id="3.40.30.10">
    <property type="entry name" value="Glutaredoxin"/>
    <property type="match status" value="1"/>
</dbReference>
<dbReference type="PANTHER" id="PTHR42943">
    <property type="entry name" value="GLUTATHIONE S-TRANSFERASE KAPPA"/>
    <property type="match status" value="1"/>
</dbReference>
<accession>A0ABR9CBW4</accession>
<dbReference type="PANTHER" id="PTHR42943:SF2">
    <property type="entry name" value="GLUTATHIONE S-TRANSFERASE KAPPA 1"/>
    <property type="match status" value="1"/>
</dbReference>
<protein>
    <recommendedName>
        <fullName evidence="1">2-hydroxychromene-2-carboxylate isomerase</fullName>
        <ecNumber evidence="1">5.99.1.4</ecNumber>
    </recommendedName>
</protein>
<name>A0ABR9CBW4_9HYPH</name>
<dbReference type="EMBL" id="JACYXJ010000005">
    <property type="protein sequence ID" value="MBD8877383.1"/>
    <property type="molecule type" value="Genomic_DNA"/>
</dbReference>
<dbReference type="RefSeq" id="WP_192109814.1">
    <property type="nucleotide sequence ID" value="NZ_JACYXJ010000005.1"/>
</dbReference>
<dbReference type="GO" id="GO:0016853">
    <property type="term" value="F:isomerase activity"/>
    <property type="evidence" value="ECO:0007669"/>
    <property type="project" value="UniProtKB-KW"/>
</dbReference>
<keyword evidence="4" id="KW-1185">Reference proteome</keyword>
<proteinExistence type="inferred from homology"/>
<evidence type="ECO:0000313" key="4">
    <source>
        <dbReference type="Proteomes" id="UP000615687"/>
    </source>
</evidence>
<dbReference type="Pfam" id="PF01323">
    <property type="entry name" value="DSBA"/>
    <property type="match status" value="1"/>
</dbReference>
<evidence type="ECO:0000313" key="3">
    <source>
        <dbReference type="EMBL" id="MBD8877383.1"/>
    </source>
</evidence>
<dbReference type="SUPFAM" id="SSF52833">
    <property type="entry name" value="Thioredoxin-like"/>
    <property type="match status" value="1"/>
</dbReference>
<comment type="caution">
    <text evidence="3">The sequence shown here is derived from an EMBL/GenBank/DDBJ whole genome shotgun (WGS) entry which is preliminary data.</text>
</comment>
<comment type="catalytic activity">
    <reaction evidence="1">
        <text>2-hydroxychromene-2-carboxylate = (3E)-4-(2-hydroxyphenyl)-2-oxobut-3-enoate</text>
        <dbReference type="Rhea" id="RHEA:27401"/>
        <dbReference type="ChEBI" id="CHEBI:59350"/>
        <dbReference type="ChEBI" id="CHEBI:59353"/>
        <dbReference type="EC" id="5.99.1.4"/>
    </reaction>
</comment>
<dbReference type="InterPro" id="IPR051924">
    <property type="entry name" value="GST_Kappa/NadH"/>
</dbReference>
<evidence type="ECO:0000259" key="2">
    <source>
        <dbReference type="Pfam" id="PF01323"/>
    </source>
</evidence>
<dbReference type="CDD" id="cd03022">
    <property type="entry name" value="DsbA_HCCA_Iso"/>
    <property type="match status" value="1"/>
</dbReference>
<dbReference type="InterPro" id="IPR001853">
    <property type="entry name" value="DSBA-like_thioredoxin_dom"/>
</dbReference>
<dbReference type="Proteomes" id="UP000615687">
    <property type="component" value="Unassembled WGS sequence"/>
</dbReference>
<organism evidence="3 4">
    <name type="scientific">Roseibium polysiphoniae</name>
    <dbReference type="NCBI Taxonomy" id="2571221"/>
    <lineage>
        <taxon>Bacteria</taxon>
        <taxon>Pseudomonadati</taxon>
        <taxon>Pseudomonadota</taxon>
        <taxon>Alphaproteobacteria</taxon>
        <taxon>Hyphomicrobiales</taxon>
        <taxon>Stappiaceae</taxon>
        <taxon>Roseibium</taxon>
    </lineage>
</organism>